<accession>A0A921LTR4</accession>
<dbReference type="Proteomes" id="UP000753256">
    <property type="component" value="Unassembled WGS sequence"/>
</dbReference>
<keyword evidence="1" id="KW-0812">Transmembrane</keyword>
<dbReference type="RefSeq" id="WP_273189639.1">
    <property type="nucleotide sequence ID" value="NZ_DYUZ01000017.1"/>
</dbReference>
<reference evidence="2" key="2">
    <citation type="submission" date="2021-09" db="EMBL/GenBank/DDBJ databases">
        <authorList>
            <person name="Gilroy R."/>
        </authorList>
    </citation>
    <scope>NUCLEOTIDE SEQUENCE</scope>
    <source>
        <strain evidence="2">ChiHjej13B12-9602</strain>
    </source>
</reference>
<name>A0A921LTR4_9ACTN</name>
<sequence length="681" mass="70308">MTRGRRYGTDLFLEEDGYTTLAAAVSMLVVLSLLFAIASGIWSMSRSGDVQVAADTTALAGANVVSSYHTTATVLDAVVFSMGLAGLCVTGVGLVGLLIPGANAAASQTIDTGLRMLDARNDFAASASRGLERLEQALPFLVAANATRTCAAQGTSSTAYTGTALAVPLESASDFPALEGEQISTEGLSERAGALDEAADELAAAAERTAEAKEAAWIADCGRDGANMQERARSLSSIAPGQNPDYESSITWDPNVALDRTRAYYSARLAAEAPEGSGAEAAADSAARRAFYRFALERFEDARVVEENGRVTSTVELLPRNTAEVRGTTLYTDAVWPSTYEDAGLTLHYGTGCPGATGARGPVLALSAIDGGGARECPVCRFSVGDVGKTPAASTSIDNGFEYHLREFTLALDEYVAARNHELELERRALEAAEGAGQAFEEALSVLEGKRPRIAPPGRYGTVAFVVAGEAAAPEALDNGFAPAAGVAQRAAISGAVLAPDAATDDSNVLASFFSTFEARAGEGGVAGLVSDVMGLWGSLLSAYGNVAENLSSLTNSLLGGLESMGLGPVARWMGDCVDGAVSALDIEPVDLRSLKPVITDTANVLEHSDVSGITDVQELLRSLPLGSTDPAALLEALGYRVREELAQTTITLVEIPLPGGGSVPLTVRVRDLLGGGVGAG</sequence>
<proteinExistence type="predicted"/>
<feature type="transmembrane region" description="Helical" evidence="1">
    <location>
        <begin position="21"/>
        <end position="42"/>
    </location>
</feature>
<protein>
    <submittedName>
        <fullName evidence="2">Uncharacterized protein</fullName>
    </submittedName>
</protein>
<evidence type="ECO:0000256" key="1">
    <source>
        <dbReference type="SAM" id="Phobius"/>
    </source>
</evidence>
<evidence type="ECO:0000313" key="2">
    <source>
        <dbReference type="EMBL" id="HJG37097.1"/>
    </source>
</evidence>
<dbReference type="EMBL" id="DYUZ01000017">
    <property type="protein sequence ID" value="HJG37097.1"/>
    <property type="molecule type" value="Genomic_DNA"/>
</dbReference>
<keyword evidence="1" id="KW-0472">Membrane</keyword>
<dbReference type="AlphaFoldDB" id="A0A921LTR4"/>
<feature type="transmembrane region" description="Helical" evidence="1">
    <location>
        <begin position="77"/>
        <end position="99"/>
    </location>
</feature>
<gene>
    <name evidence="2" type="ORF">K8V70_04440</name>
</gene>
<organism evidence="2 3">
    <name type="scientific">Enorma phocaeensis</name>
    <dbReference type="NCBI Taxonomy" id="1871019"/>
    <lineage>
        <taxon>Bacteria</taxon>
        <taxon>Bacillati</taxon>
        <taxon>Actinomycetota</taxon>
        <taxon>Coriobacteriia</taxon>
        <taxon>Coriobacteriales</taxon>
        <taxon>Coriobacteriaceae</taxon>
        <taxon>Enorma</taxon>
    </lineage>
</organism>
<keyword evidence="1" id="KW-1133">Transmembrane helix</keyword>
<comment type="caution">
    <text evidence="2">The sequence shown here is derived from an EMBL/GenBank/DDBJ whole genome shotgun (WGS) entry which is preliminary data.</text>
</comment>
<reference evidence="2" key="1">
    <citation type="journal article" date="2021" name="PeerJ">
        <title>Extensive microbial diversity within the chicken gut microbiome revealed by metagenomics and culture.</title>
        <authorList>
            <person name="Gilroy R."/>
            <person name="Ravi A."/>
            <person name="Getino M."/>
            <person name="Pursley I."/>
            <person name="Horton D.L."/>
            <person name="Alikhan N.F."/>
            <person name="Baker D."/>
            <person name="Gharbi K."/>
            <person name="Hall N."/>
            <person name="Watson M."/>
            <person name="Adriaenssens E.M."/>
            <person name="Foster-Nyarko E."/>
            <person name="Jarju S."/>
            <person name="Secka A."/>
            <person name="Antonio M."/>
            <person name="Oren A."/>
            <person name="Chaudhuri R.R."/>
            <person name="La Ragione R."/>
            <person name="Hildebrand F."/>
            <person name="Pallen M.J."/>
        </authorList>
    </citation>
    <scope>NUCLEOTIDE SEQUENCE</scope>
    <source>
        <strain evidence="2">ChiHjej13B12-9602</strain>
    </source>
</reference>
<evidence type="ECO:0000313" key="3">
    <source>
        <dbReference type="Proteomes" id="UP000753256"/>
    </source>
</evidence>